<dbReference type="InterPro" id="IPR027383">
    <property type="entry name" value="Znf_put"/>
</dbReference>
<dbReference type="AlphaFoldDB" id="A0A1M6VPM3"/>
<dbReference type="EMBL" id="FQZK01000036">
    <property type="protein sequence ID" value="SHK83443.1"/>
    <property type="molecule type" value="Genomic_DNA"/>
</dbReference>
<name>A0A1M6VPM3_9ACTN</name>
<dbReference type="RefSeq" id="WP_073384160.1">
    <property type="nucleotide sequence ID" value="NZ_FQZK01000036.1"/>
</dbReference>
<dbReference type="Proteomes" id="UP000184452">
    <property type="component" value="Unassembled WGS sequence"/>
</dbReference>
<gene>
    <name evidence="4" type="ORF">SAMN05421803_13618</name>
</gene>
<dbReference type="InterPro" id="IPR041916">
    <property type="entry name" value="Anti_sigma_zinc_sf"/>
</dbReference>
<organism evidence="4 5">
    <name type="scientific">Nocardiopsis flavescens</name>
    <dbReference type="NCBI Taxonomy" id="758803"/>
    <lineage>
        <taxon>Bacteria</taxon>
        <taxon>Bacillati</taxon>
        <taxon>Actinomycetota</taxon>
        <taxon>Actinomycetes</taxon>
        <taxon>Streptosporangiales</taxon>
        <taxon>Nocardiopsidaceae</taxon>
        <taxon>Nocardiopsis</taxon>
    </lineage>
</organism>
<keyword evidence="4" id="KW-0862">Zinc</keyword>
<evidence type="ECO:0000256" key="2">
    <source>
        <dbReference type="ARBA" id="ARBA00023163"/>
    </source>
</evidence>
<protein>
    <submittedName>
        <fullName evidence="4">Putative zinc-finger</fullName>
    </submittedName>
</protein>
<evidence type="ECO:0000313" key="5">
    <source>
        <dbReference type="Proteomes" id="UP000184452"/>
    </source>
</evidence>
<keyword evidence="2" id="KW-0804">Transcription</keyword>
<evidence type="ECO:0000313" key="4">
    <source>
        <dbReference type="EMBL" id="SHK83443.1"/>
    </source>
</evidence>
<keyword evidence="4" id="KW-0479">Metal-binding</keyword>
<feature type="domain" description="Putative zinc-finger" evidence="3">
    <location>
        <begin position="15"/>
        <end position="40"/>
    </location>
</feature>
<keyword evidence="4" id="KW-0863">Zinc-finger</keyword>
<proteinExistence type="predicted"/>
<dbReference type="GO" id="GO:0008270">
    <property type="term" value="F:zinc ion binding"/>
    <property type="evidence" value="ECO:0007669"/>
    <property type="project" value="UniProtKB-KW"/>
</dbReference>
<sequence length="100" mass="10474">MFERDDPCGAPVAGALVLGALDPAERAGADAHLEGCPSCRERVRELEVVPRALADLPLEEFLTDFLLTPERIGGLARRVLERAAREGEGGAADAPGAQPG</sequence>
<evidence type="ECO:0000259" key="3">
    <source>
        <dbReference type="Pfam" id="PF13490"/>
    </source>
</evidence>
<dbReference type="Pfam" id="PF13490">
    <property type="entry name" value="zf-HC2"/>
    <property type="match status" value="1"/>
</dbReference>
<dbReference type="Gene3D" id="1.10.10.1320">
    <property type="entry name" value="Anti-sigma factor, zinc-finger domain"/>
    <property type="match status" value="1"/>
</dbReference>
<keyword evidence="1" id="KW-0805">Transcription regulation</keyword>
<keyword evidence="5" id="KW-1185">Reference proteome</keyword>
<reference evidence="4 5" key="1">
    <citation type="submission" date="2016-11" db="EMBL/GenBank/DDBJ databases">
        <authorList>
            <person name="Jaros S."/>
            <person name="Januszkiewicz K."/>
            <person name="Wedrychowicz H."/>
        </authorList>
    </citation>
    <scope>NUCLEOTIDE SEQUENCE [LARGE SCALE GENOMIC DNA]</scope>
    <source>
        <strain evidence="4 5">CGMCC 4.5723</strain>
    </source>
</reference>
<accession>A0A1M6VPM3</accession>
<evidence type="ECO:0000256" key="1">
    <source>
        <dbReference type="ARBA" id="ARBA00023015"/>
    </source>
</evidence>